<protein>
    <submittedName>
        <fullName evidence="1">Uncharacterized protein</fullName>
    </submittedName>
</protein>
<evidence type="ECO:0000313" key="2">
    <source>
        <dbReference type="Proteomes" id="UP000540929"/>
    </source>
</evidence>
<proteinExistence type="predicted"/>
<organism evidence="1 2">
    <name type="scientific">Paraburkholderia bryophila</name>
    <dbReference type="NCBI Taxonomy" id="420952"/>
    <lineage>
        <taxon>Bacteria</taxon>
        <taxon>Pseudomonadati</taxon>
        <taxon>Pseudomonadota</taxon>
        <taxon>Betaproteobacteria</taxon>
        <taxon>Burkholderiales</taxon>
        <taxon>Burkholderiaceae</taxon>
        <taxon>Paraburkholderia</taxon>
    </lineage>
</organism>
<dbReference type="Proteomes" id="UP000540929">
    <property type="component" value="Unassembled WGS sequence"/>
</dbReference>
<name>A0A7Y9WT79_9BURK</name>
<comment type="caution">
    <text evidence="1">The sequence shown here is derived from an EMBL/GenBank/DDBJ whole genome shotgun (WGS) entry which is preliminary data.</text>
</comment>
<dbReference type="RefSeq" id="WP_179745799.1">
    <property type="nucleotide sequence ID" value="NZ_JACCAS010000002.1"/>
</dbReference>
<accession>A0A7Y9WT79</accession>
<sequence length="126" mass="15034">MTHKPILACEVGRHQHWTTSDNHVFKTFNTWSGCEEDDINVRDLPQFKRWERIVEAFLQALHDEKIVLVNMDRVQVVDEMTIRRRLVTKFLKEHVEERAKRHQALDLLTTNGLSFDEAYSMLRPIY</sequence>
<dbReference type="EMBL" id="JACCAS010000002">
    <property type="protein sequence ID" value="NYH26068.1"/>
    <property type="molecule type" value="Genomic_DNA"/>
</dbReference>
<gene>
    <name evidence="1" type="ORF">GGD40_005639</name>
</gene>
<reference evidence="1 2" key="1">
    <citation type="submission" date="2020-07" db="EMBL/GenBank/DDBJ databases">
        <title>Exploring microbial biodiversity for novel pathways involved in the catabolism of aromatic compounds derived from lignin.</title>
        <authorList>
            <person name="Elkins J."/>
        </authorList>
    </citation>
    <scope>NUCLEOTIDE SEQUENCE [LARGE SCALE GENOMIC DNA]</scope>
    <source>
        <strain evidence="1 2">H2C3C</strain>
    </source>
</reference>
<dbReference type="AlphaFoldDB" id="A0A7Y9WT79"/>
<evidence type="ECO:0000313" key="1">
    <source>
        <dbReference type="EMBL" id="NYH26068.1"/>
    </source>
</evidence>
<keyword evidence="2" id="KW-1185">Reference proteome</keyword>